<dbReference type="Gene3D" id="4.10.400.10">
    <property type="entry name" value="Low-density Lipoprotein Receptor"/>
    <property type="match status" value="1"/>
</dbReference>
<dbReference type="PROSITE" id="PS00010">
    <property type="entry name" value="ASX_HYDROXYL"/>
    <property type="match status" value="1"/>
</dbReference>
<dbReference type="InterPro" id="IPR000742">
    <property type="entry name" value="EGF"/>
</dbReference>
<dbReference type="SUPFAM" id="SSF57196">
    <property type="entry name" value="EGF/Laminin"/>
    <property type="match status" value="1"/>
</dbReference>
<dbReference type="InterPro" id="IPR052065">
    <property type="entry name" value="Compl_asym_regulator"/>
</dbReference>
<evidence type="ECO:0000256" key="5">
    <source>
        <dbReference type="ARBA" id="ARBA00023180"/>
    </source>
</evidence>
<evidence type="ECO:0000256" key="1">
    <source>
        <dbReference type="ARBA" id="ARBA00022536"/>
    </source>
</evidence>
<dbReference type="PROSITE" id="PS50026">
    <property type="entry name" value="EGF_3"/>
    <property type="match status" value="1"/>
</dbReference>
<evidence type="ECO:0000256" key="2">
    <source>
        <dbReference type="ARBA" id="ARBA00022729"/>
    </source>
</evidence>
<feature type="region of interest" description="Disordered" evidence="8">
    <location>
        <begin position="815"/>
        <end position="835"/>
    </location>
</feature>
<dbReference type="EMBL" id="VSWD01000014">
    <property type="protein sequence ID" value="KAK3083098.1"/>
    <property type="molecule type" value="Genomic_DNA"/>
</dbReference>
<feature type="disulfide bond" evidence="7">
    <location>
        <begin position="770"/>
        <end position="782"/>
    </location>
</feature>
<dbReference type="FunFam" id="2.10.25.10:FF:000321">
    <property type="entry name" value="Protein delta homolog 1"/>
    <property type="match status" value="1"/>
</dbReference>
<keyword evidence="5" id="KW-0325">Glycoprotein</keyword>
<dbReference type="InterPro" id="IPR036383">
    <property type="entry name" value="TSP1_rpt_sf"/>
</dbReference>
<dbReference type="SMART" id="SM00192">
    <property type="entry name" value="LDLa"/>
    <property type="match status" value="1"/>
</dbReference>
<dbReference type="PROSITE" id="PS00022">
    <property type="entry name" value="EGF_1"/>
    <property type="match status" value="1"/>
</dbReference>
<dbReference type="Pfam" id="PF00090">
    <property type="entry name" value="TSP_1"/>
    <property type="match status" value="3"/>
</dbReference>
<protein>
    <recommendedName>
        <fullName evidence="9">EGF-like domain-containing protein</fullName>
    </recommendedName>
</protein>
<proteinExistence type="predicted"/>
<dbReference type="FunFam" id="2.20.100.10:FF:000001">
    <property type="entry name" value="semaphorin-5A isoform X1"/>
    <property type="match status" value="2"/>
</dbReference>
<dbReference type="InterPro" id="IPR002172">
    <property type="entry name" value="LDrepeatLR_classA_rpt"/>
</dbReference>
<dbReference type="Gene3D" id="2.20.100.10">
    <property type="entry name" value="Thrombospondin type-1 (TSP1) repeat"/>
    <property type="match status" value="3"/>
</dbReference>
<evidence type="ECO:0000313" key="10">
    <source>
        <dbReference type="EMBL" id="KAK3083098.1"/>
    </source>
</evidence>
<evidence type="ECO:0000256" key="6">
    <source>
        <dbReference type="PROSITE-ProRule" id="PRU00076"/>
    </source>
</evidence>
<evidence type="ECO:0000256" key="4">
    <source>
        <dbReference type="ARBA" id="ARBA00023157"/>
    </source>
</evidence>
<dbReference type="Gene3D" id="2.10.25.10">
    <property type="entry name" value="Laminin"/>
    <property type="match status" value="1"/>
</dbReference>
<dbReference type="PRINTS" id="PR01705">
    <property type="entry name" value="TSP1REPEAT"/>
</dbReference>
<dbReference type="CDD" id="cd00112">
    <property type="entry name" value="LDLa"/>
    <property type="match status" value="1"/>
</dbReference>
<dbReference type="AlphaFoldDB" id="A0AA88XEJ7"/>
<dbReference type="PANTHER" id="PTHR22906">
    <property type="entry name" value="PROPERDIN"/>
    <property type="match status" value="1"/>
</dbReference>
<dbReference type="PROSITE" id="PS50092">
    <property type="entry name" value="TSP1"/>
    <property type="match status" value="3"/>
</dbReference>
<evidence type="ECO:0000256" key="3">
    <source>
        <dbReference type="ARBA" id="ARBA00022737"/>
    </source>
</evidence>
<evidence type="ECO:0000313" key="11">
    <source>
        <dbReference type="Proteomes" id="UP001186944"/>
    </source>
</evidence>
<feature type="disulfide bond" evidence="7">
    <location>
        <begin position="788"/>
        <end position="803"/>
    </location>
</feature>
<keyword evidence="11" id="KW-1185">Reference proteome</keyword>
<sequence length="835" mass="90961">MFFFLFLAWNVVFKIPMNKKPTGFSSIVAFWQASGSYNENDNSAKTDFSSSSNIYKSAWLDDWDVRSFSAVRLSAYKNNIEVAYIVFDSMGKTKNEWLDCADIIDSSYTDVASATRNYCEMTGSTSTLSRHFFVNNEYDGCPNDKGWFVLKDYNAQQGCAEWDVVTAQPYFLYSADSTKVTWSTAWDMVFKGVQGVVPPQGGLRQLWQGTDTLNNNNPSAQTLTRSPSLVYKSINVEKWQSVPGFFIESVKYAMFNNGKEVGFSIYDGRDTDKNGWFVDARILYSRWTDIKGYTKVGSSIDGDNIRRFALWKEHGGCPNDKAWMAILDSSDNGFHCTWDRLSTSHSISRPYFLYSNKRTWALCESGGAWNSAEFPTAETLAIFIKGWRMVMKVAHGQSVSPASGVYNLWTGTYTVNEFDSNALTISAGTKTYKSSVVDSWNNNHHISAVRIGFYKNGAEQAYVVFDAHGSDKNNWFDCNRILYTSFSDLNRNTGTSHCSVVGDSGHSRRFFLEKSYGGCGGDNGWFTVVEGTACAWEQKTSRPYFAYTSSGSSQVNDIMDNCNPNPCQNGGTCYDEGMDFTCTCSGSWIGERCADLNGGWSNWGSWAGCSATCGPGTWSRTRTCTNPSPVGAGSSCSGGSSQSTGCNLGVCIPDIDGGWGNWGSWSSCPVTCGTGQRTRTRNCDNPAQSGKGQDCQGPYSDALTCTLSPCAVDGAWGDWTAWTTCTKTCGTGKQVRSRACNNPAAAYGGVPCTGDTSQTLDCNTQGCPGCGTGMYLCTDGTCAIGGRCDGVTMCPDGSDEAGCSQAVLSLSLGYTNNNLQRPDPEEAGGTSMIGE</sequence>
<comment type="caution">
    <text evidence="6">Lacks conserved residue(s) required for the propagation of feature annotation.</text>
</comment>
<accession>A0AA88XEJ7</accession>
<dbReference type="SMART" id="SM00209">
    <property type="entry name" value="TSP1"/>
    <property type="match status" value="3"/>
</dbReference>
<dbReference type="Proteomes" id="UP001186944">
    <property type="component" value="Unassembled WGS sequence"/>
</dbReference>
<dbReference type="CDD" id="cd00054">
    <property type="entry name" value="EGF_CA"/>
    <property type="match status" value="1"/>
</dbReference>
<name>A0AA88XEJ7_PINIB</name>
<comment type="caution">
    <text evidence="10">The sequence shown here is derived from an EMBL/GenBank/DDBJ whole genome shotgun (WGS) entry which is preliminary data.</text>
</comment>
<organism evidence="10 11">
    <name type="scientific">Pinctada imbricata</name>
    <name type="common">Atlantic pearl-oyster</name>
    <name type="synonym">Pinctada martensii</name>
    <dbReference type="NCBI Taxonomy" id="66713"/>
    <lineage>
        <taxon>Eukaryota</taxon>
        <taxon>Metazoa</taxon>
        <taxon>Spiralia</taxon>
        <taxon>Lophotrochozoa</taxon>
        <taxon>Mollusca</taxon>
        <taxon>Bivalvia</taxon>
        <taxon>Autobranchia</taxon>
        <taxon>Pteriomorphia</taxon>
        <taxon>Pterioida</taxon>
        <taxon>Pterioidea</taxon>
        <taxon>Pteriidae</taxon>
        <taxon>Pinctada</taxon>
    </lineage>
</organism>
<dbReference type="InterPro" id="IPR036055">
    <property type="entry name" value="LDL_receptor-like_sf"/>
</dbReference>
<dbReference type="InterPro" id="IPR000152">
    <property type="entry name" value="EGF-type_Asp/Asn_hydroxyl_site"/>
</dbReference>
<gene>
    <name evidence="10" type="ORF">FSP39_013942</name>
</gene>
<dbReference type="PROSITE" id="PS50068">
    <property type="entry name" value="LDLRA_2"/>
    <property type="match status" value="1"/>
</dbReference>
<evidence type="ECO:0000259" key="9">
    <source>
        <dbReference type="PROSITE" id="PS50026"/>
    </source>
</evidence>
<keyword evidence="1 6" id="KW-0245">EGF-like domain</keyword>
<dbReference type="SUPFAM" id="SSF57424">
    <property type="entry name" value="LDL receptor-like module"/>
    <property type="match status" value="1"/>
</dbReference>
<reference evidence="10" key="1">
    <citation type="submission" date="2019-08" db="EMBL/GenBank/DDBJ databases">
        <title>The improved chromosome-level genome for the pearl oyster Pinctada fucata martensii using PacBio sequencing and Hi-C.</title>
        <authorList>
            <person name="Zheng Z."/>
        </authorList>
    </citation>
    <scope>NUCLEOTIDE SEQUENCE</scope>
    <source>
        <strain evidence="10">ZZ-2019</strain>
        <tissue evidence="10">Adductor muscle</tissue>
    </source>
</reference>
<dbReference type="InterPro" id="IPR000884">
    <property type="entry name" value="TSP1_rpt"/>
</dbReference>
<evidence type="ECO:0000256" key="7">
    <source>
        <dbReference type="PROSITE-ProRule" id="PRU00124"/>
    </source>
</evidence>
<keyword evidence="4 6" id="KW-1015">Disulfide bond</keyword>
<feature type="domain" description="EGF-like" evidence="9">
    <location>
        <begin position="558"/>
        <end position="594"/>
    </location>
</feature>
<evidence type="ECO:0000256" key="8">
    <source>
        <dbReference type="SAM" id="MobiDB-lite"/>
    </source>
</evidence>
<dbReference type="Pfam" id="PF00008">
    <property type="entry name" value="EGF"/>
    <property type="match status" value="1"/>
</dbReference>
<keyword evidence="2" id="KW-0732">Signal</keyword>
<feature type="disulfide bond" evidence="6">
    <location>
        <begin position="584"/>
        <end position="593"/>
    </location>
</feature>
<keyword evidence="3" id="KW-0677">Repeat</keyword>
<dbReference type="FunFam" id="2.20.100.10:FF:000002">
    <property type="entry name" value="Unc-5 netrin receptor C"/>
    <property type="match status" value="1"/>
</dbReference>
<dbReference type="SUPFAM" id="SSF82895">
    <property type="entry name" value="TSP-1 type 1 repeat"/>
    <property type="match status" value="3"/>
</dbReference>